<dbReference type="Proteomes" id="UP001238540">
    <property type="component" value="Unassembled WGS sequence"/>
</dbReference>
<dbReference type="EMBL" id="JAUFQC010000001">
    <property type="protein sequence ID" value="MDN3608836.1"/>
    <property type="molecule type" value="Genomic_DNA"/>
</dbReference>
<gene>
    <name evidence="1" type="ORF">QWZ16_03640</name>
</gene>
<organism evidence="1 2">
    <name type="scientific">Vibrio ostreicida</name>
    <dbReference type="NCBI Taxonomy" id="526588"/>
    <lineage>
        <taxon>Bacteria</taxon>
        <taxon>Pseudomonadati</taxon>
        <taxon>Pseudomonadota</taxon>
        <taxon>Gammaproteobacteria</taxon>
        <taxon>Vibrionales</taxon>
        <taxon>Vibrionaceae</taxon>
        <taxon>Vibrio</taxon>
    </lineage>
</organism>
<dbReference type="RefSeq" id="WP_290310794.1">
    <property type="nucleotide sequence ID" value="NZ_JAUFQC010000001.1"/>
</dbReference>
<reference evidence="2" key="1">
    <citation type="journal article" date="2019" name="Int. J. Syst. Evol. Microbiol.">
        <title>The Global Catalogue of Microorganisms (GCM) 10K type strain sequencing project: providing services to taxonomists for standard genome sequencing and annotation.</title>
        <authorList>
            <consortium name="The Broad Institute Genomics Platform"/>
            <consortium name="The Broad Institute Genome Sequencing Center for Infectious Disease"/>
            <person name="Wu L."/>
            <person name="Ma J."/>
        </authorList>
    </citation>
    <scope>NUCLEOTIDE SEQUENCE [LARGE SCALE GENOMIC DNA]</scope>
    <source>
        <strain evidence="2">CECT 7398</strain>
    </source>
</reference>
<proteinExistence type="predicted"/>
<name>A0ABT8BPM3_9VIBR</name>
<keyword evidence="2" id="KW-1185">Reference proteome</keyword>
<evidence type="ECO:0000313" key="1">
    <source>
        <dbReference type="EMBL" id="MDN3608836.1"/>
    </source>
</evidence>
<evidence type="ECO:0000313" key="2">
    <source>
        <dbReference type="Proteomes" id="UP001238540"/>
    </source>
</evidence>
<sequence>MSPQEEVGVAIACNTHNVLPDQPRQPDLTFRFNKPPSAVFLYPPILILSHSLCSTSMYCLVQFHQGHCFASKICLYQDNQHILKWPRPENPRTFFHNTWPKSIRIFMLNFG</sequence>
<comment type="caution">
    <text evidence="1">The sequence shown here is derived from an EMBL/GenBank/DDBJ whole genome shotgun (WGS) entry which is preliminary data.</text>
</comment>
<protein>
    <submittedName>
        <fullName evidence="1">Uncharacterized protein</fullName>
    </submittedName>
</protein>
<accession>A0ABT8BPM3</accession>